<reference evidence="1 2" key="1">
    <citation type="journal article" date="2024" name="G3 (Bethesda)">
        <title>Genome assembly of Hibiscus sabdariffa L. provides insights into metabolisms of medicinal natural products.</title>
        <authorList>
            <person name="Kim T."/>
        </authorList>
    </citation>
    <scope>NUCLEOTIDE SEQUENCE [LARGE SCALE GENOMIC DNA]</scope>
    <source>
        <strain evidence="1">TK-2024</strain>
        <tissue evidence="1">Old leaves</tissue>
    </source>
</reference>
<evidence type="ECO:0000313" key="2">
    <source>
        <dbReference type="Proteomes" id="UP001396334"/>
    </source>
</evidence>
<keyword evidence="2" id="KW-1185">Reference proteome</keyword>
<gene>
    <name evidence="1" type="ORF">V6N11_015004</name>
</gene>
<accession>A0ABR2TRM9</accession>
<proteinExistence type="predicted"/>
<sequence>MLRCYVTVLNDKSRDAVYVLRCVEKAVFRLLKVCQRLLPYKENIIDELLKSMQLILKLDARVADAYCEPITQEVMHLVKANATHIRSHLGWRKIISLLFTTARHPEASGFGFEALAFIMSEVRGPFLPLT</sequence>
<comment type="caution">
    <text evidence="1">The sequence shown here is derived from an EMBL/GenBank/DDBJ whole genome shotgun (WGS) entry which is preliminary data.</text>
</comment>
<dbReference type="Proteomes" id="UP001396334">
    <property type="component" value="Unassembled WGS sequence"/>
</dbReference>
<organism evidence="1 2">
    <name type="scientific">Hibiscus sabdariffa</name>
    <name type="common">roselle</name>
    <dbReference type="NCBI Taxonomy" id="183260"/>
    <lineage>
        <taxon>Eukaryota</taxon>
        <taxon>Viridiplantae</taxon>
        <taxon>Streptophyta</taxon>
        <taxon>Embryophyta</taxon>
        <taxon>Tracheophyta</taxon>
        <taxon>Spermatophyta</taxon>
        <taxon>Magnoliopsida</taxon>
        <taxon>eudicotyledons</taxon>
        <taxon>Gunneridae</taxon>
        <taxon>Pentapetalae</taxon>
        <taxon>rosids</taxon>
        <taxon>malvids</taxon>
        <taxon>Malvales</taxon>
        <taxon>Malvaceae</taxon>
        <taxon>Malvoideae</taxon>
        <taxon>Hibiscus</taxon>
    </lineage>
</organism>
<name>A0ABR2TRM9_9ROSI</name>
<evidence type="ECO:0000313" key="1">
    <source>
        <dbReference type="EMBL" id="KAK9039818.1"/>
    </source>
</evidence>
<dbReference type="EMBL" id="JBBPBN010000004">
    <property type="protein sequence ID" value="KAK9039818.1"/>
    <property type="molecule type" value="Genomic_DNA"/>
</dbReference>
<protein>
    <submittedName>
        <fullName evidence="1">Uncharacterized protein</fullName>
    </submittedName>
</protein>